<dbReference type="GeneTree" id="ENSGT00390000008061"/>
<reference evidence="2" key="2">
    <citation type="submission" date="2025-09" db="UniProtKB">
        <authorList>
            <consortium name="Ensembl"/>
        </authorList>
    </citation>
    <scope>IDENTIFICATION</scope>
</reference>
<dbReference type="Proteomes" id="UP000261420">
    <property type="component" value="Unplaced"/>
</dbReference>
<dbReference type="AlphaFoldDB" id="A0A3B4TR56"/>
<reference evidence="2" key="1">
    <citation type="submission" date="2025-08" db="UniProtKB">
        <authorList>
            <consortium name="Ensembl"/>
        </authorList>
    </citation>
    <scope>IDENTIFICATION</scope>
</reference>
<sequence length="621" mass="71314">MATQIANTTQSLTNAAEMRETTKMLMQPYANWEAYLTPAPLSVAIMAELVIISSQKDFSINEKPPKDGFQYLKHPDSFRACLMQICNSGWHAFNEAQKNMDQIRIHTGTVPDYMKAAVNILFNTSDKVVETLLPIQLKNIQSIADNCLALANSVEMKFLEVINLIHELLEACQGAQKLYGEELKKVQVELQGTKFREQEATKMKEQYSKTMEAMSKQVAEAQNAYKETMDKLPSGWKIIAMDFVEGLTSGVTAMMTGFTFRMAASFQEGAQPSTNQSNRDDNADLETKMKVCSKSDVILKLAGSLKEYVVEGKIDWKLCDQENECKKTTVAETQFKRIYDELKNMPEDELLKNILSLCNRGITICEELAKYTTGEKWDEQKTKQLIENIEKLNDDAFTFDCKSKRFSGTPALAPKPPMMFNIGTQNSGRKSASQRECENAHFRIEQSREQLKEAKQEYEKTVEKMVNNQKELKDIVIEMQKLEFTEIDFKTTIEILRKGLSAMGRVKMQWEKMVQFFQMVSSIIKASFNEKLLDFVKTSDGAKELKELSYTEKLFTKDLLYTVYLPVWKKCLQFSISFFYKIFLNHFTIVFLRTSTPTVHTVLRHSRRSAEWIRNFVLTGR</sequence>
<accession>A0A3B4TR56</accession>
<keyword evidence="3" id="KW-1185">Reference proteome</keyword>
<dbReference type="OMA" id="RECENAH"/>
<protein>
    <submittedName>
        <fullName evidence="2">Uncharacterized protein</fullName>
    </submittedName>
</protein>
<dbReference type="STRING" id="41447.ENSSDUP00000008517"/>
<dbReference type="PANTHER" id="PTHR33488:SF2">
    <property type="entry name" value="EARLY ENDOSOME ANTIGEN 1-LIKE"/>
    <property type="match status" value="1"/>
</dbReference>
<keyword evidence="1" id="KW-0175">Coiled coil</keyword>
<evidence type="ECO:0000313" key="3">
    <source>
        <dbReference type="Proteomes" id="UP000261420"/>
    </source>
</evidence>
<name>A0A3B4TR56_SERDU</name>
<evidence type="ECO:0000313" key="2">
    <source>
        <dbReference type="Ensembl" id="ENSSDUP00000008517.1"/>
    </source>
</evidence>
<evidence type="ECO:0000256" key="1">
    <source>
        <dbReference type="SAM" id="Coils"/>
    </source>
</evidence>
<feature type="coiled-coil region" evidence="1">
    <location>
        <begin position="437"/>
        <end position="475"/>
    </location>
</feature>
<dbReference type="Ensembl" id="ENSSDUT00000008673.1">
    <property type="protein sequence ID" value="ENSSDUP00000008517.1"/>
    <property type="gene ID" value="ENSSDUG00000006238.1"/>
</dbReference>
<organism evidence="2 3">
    <name type="scientific">Seriola dumerili</name>
    <name type="common">Greater amberjack</name>
    <name type="synonym">Caranx dumerili</name>
    <dbReference type="NCBI Taxonomy" id="41447"/>
    <lineage>
        <taxon>Eukaryota</taxon>
        <taxon>Metazoa</taxon>
        <taxon>Chordata</taxon>
        <taxon>Craniata</taxon>
        <taxon>Vertebrata</taxon>
        <taxon>Euteleostomi</taxon>
        <taxon>Actinopterygii</taxon>
        <taxon>Neopterygii</taxon>
        <taxon>Teleostei</taxon>
        <taxon>Neoteleostei</taxon>
        <taxon>Acanthomorphata</taxon>
        <taxon>Carangaria</taxon>
        <taxon>Carangiformes</taxon>
        <taxon>Carangidae</taxon>
        <taxon>Seriola</taxon>
    </lineage>
</organism>
<proteinExistence type="predicted"/>
<feature type="coiled-coil region" evidence="1">
    <location>
        <begin position="204"/>
        <end position="231"/>
    </location>
</feature>
<dbReference type="PANTHER" id="PTHR33488">
    <property type="entry name" value="ZGC:162509"/>
    <property type="match status" value="1"/>
</dbReference>